<feature type="transmembrane region" description="Helical" evidence="6">
    <location>
        <begin position="136"/>
        <end position="163"/>
    </location>
</feature>
<proteinExistence type="predicted"/>
<evidence type="ECO:0000313" key="9">
    <source>
        <dbReference type="Proteomes" id="UP000251995"/>
    </source>
</evidence>
<evidence type="ECO:0000256" key="3">
    <source>
        <dbReference type="ARBA" id="ARBA00022692"/>
    </source>
</evidence>
<evidence type="ECO:0000259" key="7">
    <source>
        <dbReference type="Pfam" id="PF01545"/>
    </source>
</evidence>
<protein>
    <recommendedName>
        <fullName evidence="7">Cation efflux protein transmembrane domain-containing protein</fullName>
    </recommendedName>
</protein>
<dbReference type="Gene3D" id="1.20.1510.10">
    <property type="entry name" value="Cation efflux protein transmembrane domain"/>
    <property type="match status" value="1"/>
</dbReference>
<name>A0A344UR17_9ACTN</name>
<keyword evidence="2" id="KW-0813">Transport</keyword>
<sequence length="340" mass="36627">MSGASVDVQSGAGERSLPEEPSRALRSAIRLEWVTIASQIVITVLVAVVSGQSQAMKVAWIDDLLSVLPPAAFLIATRRIRRPPDIDHPYGYHRSIGVAHLVAGSALFAMGAYLALDSAMTLITVERPPIGITVLVGWQVWAGWLMIVVMGVTNVAPVILGHYKMKLAEPLHDKVLYADAKMSRANWTSALATIVGVLGVGLGWWWADAAAAIAVSISILRDGVSNIRSAVGGLTDRRARSYDDRQPHPLVGRIDVELASTGWIDHAVSRVRDEGHLFHVEAFVVPADGRPLTADRCAELVDRLRCLDWKVHDVVIAPLPELPAGQAFPPEQPSAEQGGP</sequence>
<dbReference type="PANTHER" id="PTHR43840:SF15">
    <property type="entry name" value="MITOCHONDRIAL METAL TRANSPORTER 1-RELATED"/>
    <property type="match status" value="1"/>
</dbReference>
<dbReference type="InterPro" id="IPR027469">
    <property type="entry name" value="Cation_efflux_TMD_sf"/>
</dbReference>
<evidence type="ECO:0000256" key="6">
    <source>
        <dbReference type="SAM" id="Phobius"/>
    </source>
</evidence>
<dbReference type="SUPFAM" id="SSF161111">
    <property type="entry name" value="Cation efflux protein transmembrane domain-like"/>
    <property type="match status" value="1"/>
</dbReference>
<keyword evidence="4 6" id="KW-1133">Transmembrane helix</keyword>
<evidence type="ECO:0000256" key="1">
    <source>
        <dbReference type="ARBA" id="ARBA00004141"/>
    </source>
</evidence>
<accession>A0A344UR17</accession>
<comment type="subcellular location">
    <subcellularLocation>
        <location evidence="1">Membrane</location>
        <topology evidence="1">Multi-pass membrane protein</topology>
    </subcellularLocation>
</comment>
<evidence type="ECO:0000256" key="4">
    <source>
        <dbReference type="ARBA" id="ARBA00022989"/>
    </source>
</evidence>
<evidence type="ECO:0000313" key="8">
    <source>
        <dbReference type="EMBL" id="AXE37715.1"/>
    </source>
</evidence>
<dbReference type="PANTHER" id="PTHR43840">
    <property type="entry name" value="MITOCHONDRIAL METAL TRANSPORTER 1-RELATED"/>
    <property type="match status" value="1"/>
</dbReference>
<evidence type="ECO:0000256" key="5">
    <source>
        <dbReference type="ARBA" id="ARBA00023136"/>
    </source>
</evidence>
<dbReference type="InterPro" id="IPR050291">
    <property type="entry name" value="CDF_Transporter"/>
</dbReference>
<dbReference type="OrthoDB" id="9806522at2"/>
<dbReference type="RefSeq" id="WP_114043841.1">
    <property type="nucleotide sequence ID" value="NZ_CP025198.1"/>
</dbReference>
<keyword evidence="5 6" id="KW-0472">Membrane</keyword>
<organism evidence="8 9">
    <name type="scientific">Acidipropionibacterium virtanenii</name>
    <dbReference type="NCBI Taxonomy" id="2057246"/>
    <lineage>
        <taxon>Bacteria</taxon>
        <taxon>Bacillati</taxon>
        <taxon>Actinomycetota</taxon>
        <taxon>Actinomycetes</taxon>
        <taxon>Propionibacteriales</taxon>
        <taxon>Propionibacteriaceae</taxon>
        <taxon>Acidipropionibacterium</taxon>
    </lineage>
</organism>
<dbReference type="EMBL" id="CP025198">
    <property type="protein sequence ID" value="AXE37715.1"/>
    <property type="molecule type" value="Genomic_DNA"/>
</dbReference>
<dbReference type="InterPro" id="IPR058533">
    <property type="entry name" value="Cation_efflux_TM"/>
</dbReference>
<dbReference type="Pfam" id="PF01545">
    <property type="entry name" value="Cation_efflux"/>
    <property type="match status" value="1"/>
</dbReference>
<keyword evidence="9" id="KW-1185">Reference proteome</keyword>
<feature type="domain" description="Cation efflux protein transmembrane" evidence="7">
    <location>
        <begin position="40"/>
        <end position="232"/>
    </location>
</feature>
<reference evidence="8 9" key="1">
    <citation type="submission" date="2017-12" db="EMBL/GenBank/DDBJ databases">
        <title>The whole genome sequence of the Acidipropionibacterium virtanenii sp. nov. type strain JS278.</title>
        <authorList>
            <person name="Laine P."/>
            <person name="Deptula P."/>
            <person name="Varmanen P."/>
            <person name="Auvinen P."/>
        </authorList>
    </citation>
    <scope>NUCLEOTIDE SEQUENCE [LARGE SCALE GENOMIC DNA]</scope>
    <source>
        <strain evidence="8 9">JS278</strain>
    </source>
</reference>
<gene>
    <name evidence="8" type="ORF">JS278_00522</name>
</gene>
<dbReference type="GO" id="GO:0016020">
    <property type="term" value="C:membrane"/>
    <property type="evidence" value="ECO:0007669"/>
    <property type="project" value="UniProtKB-SubCell"/>
</dbReference>
<dbReference type="KEGG" id="acij:JS278_00522"/>
<keyword evidence="3 6" id="KW-0812">Transmembrane</keyword>
<feature type="transmembrane region" description="Helical" evidence="6">
    <location>
        <begin position="97"/>
        <end position="116"/>
    </location>
</feature>
<dbReference type="GO" id="GO:0008324">
    <property type="term" value="F:monoatomic cation transmembrane transporter activity"/>
    <property type="evidence" value="ECO:0007669"/>
    <property type="project" value="InterPro"/>
</dbReference>
<evidence type="ECO:0000256" key="2">
    <source>
        <dbReference type="ARBA" id="ARBA00022448"/>
    </source>
</evidence>
<dbReference type="Proteomes" id="UP000251995">
    <property type="component" value="Chromosome"/>
</dbReference>
<feature type="transmembrane region" description="Helical" evidence="6">
    <location>
        <begin position="33"/>
        <end position="52"/>
    </location>
</feature>
<feature type="transmembrane region" description="Helical" evidence="6">
    <location>
        <begin position="184"/>
        <end position="207"/>
    </location>
</feature>
<dbReference type="AlphaFoldDB" id="A0A344UR17"/>